<dbReference type="PROSITE" id="PS00108">
    <property type="entry name" value="PROTEIN_KINASE_ST"/>
    <property type="match status" value="1"/>
</dbReference>
<dbReference type="SUPFAM" id="SSF56112">
    <property type="entry name" value="Protein kinase-like (PK-like)"/>
    <property type="match status" value="1"/>
</dbReference>
<evidence type="ECO:0000256" key="8">
    <source>
        <dbReference type="ARBA" id="ARBA00048679"/>
    </source>
</evidence>
<evidence type="ECO:0000256" key="4">
    <source>
        <dbReference type="ARBA" id="ARBA00022741"/>
    </source>
</evidence>
<dbReference type="Gene3D" id="3.30.200.20">
    <property type="entry name" value="Phosphorylase Kinase, domain 1"/>
    <property type="match status" value="1"/>
</dbReference>
<dbReference type="GO" id="GO:0005737">
    <property type="term" value="C:cytoplasm"/>
    <property type="evidence" value="ECO:0007669"/>
    <property type="project" value="TreeGrafter"/>
</dbReference>
<comment type="caution">
    <text evidence="11">The sequence shown here is derived from an EMBL/GenBank/DDBJ whole genome shotgun (WGS) entry which is preliminary data.</text>
</comment>
<dbReference type="PANTHER" id="PTHR24361:SF433">
    <property type="entry name" value="PROTEIN KINASE DOMAIN-CONTAINING PROTEIN"/>
    <property type="match status" value="1"/>
</dbReference>
<protein>
    <recommendedName>
        <fullName evidence="1">non-specific serine/threonine protein kinase</fullName>
        <ecNumber evidence="1">2.7.11.1</ecNumber>
    </recommendedName>
</protein>
<dbReference type="CDD" id="cd14014">
    <property type="entry name" value="STKc_PknB_like"/>
    <property type="match status" value="1"/>
</dbReference>
<gene>
    <name evidence="11" type="ORF">CRN52_02995</name>
</gene>
<dbReference type="EC" id="2.7.11.1" evidence="1"/>
<evidence type="ECO:0000259" key="10">
    <source>
        <dbReference type="PROSITE" id="PS50011"/>
    </source>
</evidence>
<evidence type="ECO:0000256" key="1">
    <source>
        <dbReference type="ARBA" id="ARBA00012513"/>
    </source>
</evidence>
<dbReference type="SMART" id="SM00220">
    <property type="entry name" value="S_TKc"/>
    <property type="match status" value="1"/>
</dbReference>
<dbReference type="PROSITE" id="PS50011">
    <property type="entry name" value="PROTEIN_KINASE_DOM"/>
    <property type="match status" value="1"/>
</dbReference>
<reference evidence="11 12" key="1">
    <citation type="journal article" date="2018" name="Front. Microbiol.">
        <title>Phylogeny of Vibrio vulnificus from the Analysis of the Core-Genome: Implications for Intra-Species Taxonomy.</title>
        <authorList>
            <person name="Roig F.J."/>
            <person name="Gonzalez-Candelas F."/>
            <person name="Sanjuan E."/>
            <person name="Fouz B."/>
            <person name="Feil E.J."/>
            <person name="Llorens C."/>
            <person name="Baker-Austin C."/>
            <person name="Oliver J.D."/>
            <person name="Danin-Poleg Y."/>
            <person name="Gibas C.J."/>
            <person name="Kashi Y."/>
            <person name="Gulig P.A."/>
            <person name="Morrison S.S."/>
            <person name="Amaro C."/>
        </authorList>
    </citation>
    <scope>NUCLEOTIDE SEQUENCE [LARGE SCALE GENOMIC DNA]</scope>
    <source>
        <strain evidence="11 12">CECT4608</strain>
    </source>
</reference>
<feature type="compositionally biased region" description="Low complexity" evidence="9">
    <location>
        <begin position="71"/>
        <end position="83"/>
    </location>
</feature>
<feature type="region of interest" description="Disordered" evidence="9">
    <location>
        <begin position="1"/>
        <end position="89"/>
    </location>
</feature>
<feature type="compositionally biased region" description="Basic and acidic residues" evidence="9">
    <location>
        <begin position="45"/>
        <end position="65"/>
    </location>
</feature>
<dbReference type="InterPro" id="IPR011009">
    <property type="entry name" value="Kinase-like_dom_sf"/>
</dbReference>
<feature type="compositionally biased region" description="Basic and acidic residues" evidence="9">
    <location>
        <begin position="28"/>
        <end position="38"/>
    </location>
</feature>
<evidence type="ECO:0000256" key="6">
    <source>
        <dbReference type="ARBA" id="ARBA00022840"/>
    </source>
</evidence>
<feature type="domain" description="Protein kinase" evidence="10">
    <location>
        <begin position="100"/>
        <end position="388"/>
    </location>
</feature>
<dbReference type="Proteomes" id="UP000237466">
    <property type="component" value="Unassembled WGS sequence"/>
</dbReference>
<keyword evidence="3" id="KW-0808">Transferase</keyword>
<keyword evidence="2 11" id="KW-0723">Serine/threonine-protein kinase</keyword>
<keyword evidence="6" id="KW-0067">ATP-binding</keyword>
<dbReference type="EMBL" id="PDGH01000027">
    <property type="protein sequence ID" value="POB49714.1"/>
    <property type="molecule type" value="Genomic_DNA"/>
</dbReference>
<name>A0A2S3R7N2_VIBVL</name>
<dbReference type="GO" id="GO:0004674">
    <property type="term" value="F:protein serine/threonine kinase activity"/>
    <property type="evidence" value="ECO:0007669"/>
    <property type="project" value="UniProtKB-KW"/>
</dbReference>
<dbReference type="AlphaFoldDB" id="A0A2S3R7N2"/>
<evidence type="ECO:0000313" key="11">
    <source>
        <dbReference type="EMBL" id="POB49714.1"/>
    </source>
</evidence>
<keyword evidence="5 11" id="KW-0418">Kinase</keyword>
<dbReference type="InterPro" id="IPR053235">
    <property type="entry name" value="Ser_Thr_kinase"/>
</dbReference>
<dbReference type="Pfam" id="PF00069">
    <property type="entry name" value="Pkinase"/>
    <property type="match status" value="1"/>
</dbReference>
<evidence type="ECO:0000256" key="9">
    <source>
        <dbReference type="SAM" id="MobiDB-lite"/>
    </source>
</evidence>
<dbReference type="RefSeq" id="WP_103199797.1">
    <property type="nucleotide sequence ID" value="NZ_JAPFIK010000001.1"/>
</dbReference>
<dbReference type="InterPro" id="IPR008271">
    <property type="entry name" value="Ser/Thr_kinase_AS"/>
</dbReference>
<evidence type="ECO:0000256" key="3">
    <source>
        <dbReference type="ARBA" id="ARBA00022679"/>
    </source>
</evidence>
<dbReference type="Gene3D" id="1.10.510.10">
    <property type="entry name" value="Transferase(Phosphotransferase) domain 1"/>
    <property type="match status" value="1"/>
</dbReference>
<dbReference type="GO" id="GO:0005524">
    <property type="term" value="F:ATP binding"/>
    <property type="evidence" value="ECO:0007669"/>
    <property type="project" value="UniProtKB-KW"/>
</dbReference>
<dbReference type="PANTHER" id="PTHR24361">
    <property type="entry name" value="MITOGEN-ACTIVATED KINASE KINASE KINASE"/>
    <property type="match status" value="1"/>
</dbReference>
<sequence>MSVDNEKKNTQEEKNDKTKFIARSQKVGPEKNVEKSKIEPVSVKEINKEDNRNDKSHTKRPESKTAHPSTRTEVNTTVTGENNSPGYQTLEKGHLVKNRYVIDSLIGHGGLCDVYRAKDKVLESSGVASPFVALKVLQHEYIDQPETARMLIREAQHTQTLSHPNIIRVFDFGVDNKIYFIVMEYLDGETIEQLIQRSRPNGLAFPNAKVLLNQILDALIYAHSLDIVHADLKPANIMIDSAGTVKLLDFGVSKTERLKQDQYAAKRKVDDHQVLGYTPNYASLNIISGNKPCRQDDLFAFACIAYELLSCKHPYNRTPIDLAKKNAVPLKKPSGFPNTLWPDIKTILTDTSGQYKLSAESLKQRLNQNNRSKYAIAALIVLGLSTSLGVAHHLNSQIVQLEETNRQLAHSLQTQQQIINSQPESVFELSASDTIHPVLRAGLLRHHKQTLLATFEQQIDEILNQSNNEYPDYDQVESVLKHAAIYYPDSHKLELLNLDMRSSKRSTLLSIERHINSVLEKGQYDAKQDGKSIVDLNNDLNSIQKNYPLTPSSLALEVFEQNLIDAIEQRNSIALTELLAIGATFFSTHEASQQRLLHAKEVNSAVIAMEKWKQAEENGQQTVYPYDAAQVLYGHRFTSLHKKLENATTVNSLDQLVADIDNLAKDFPPNFPNISDLRFQTANKYLEFSDMLLRKRQSTSARSAMSKANQLLQQLDNNDFRG</sequence>
<dbReference type="InterPro" id="IPR000719">
    <property type="entry name" value="Prot_kinase_dom"/>
</dbReference>
<comment type="catalytic activity">
    <reaction evidence="8">
        <text>L-seryl-[protein] + ATP = O-phospho-L-seryl-[protein] + ADP + H(+)</text>
        <dbReference type="Rhea" id="RHEA:17989"/>
        <dbReference type="Rhea" id="RHEA-COMP:9863"/>
        <dbReference type="Rhea" id="RHEA-COMP:11604"/>
        <dbReference type="ChEBI" id="CHEBI:15378"/>
        <dbReference type="ChEBI" id="CHEBI:29999"/>
        <dbReference type="ChEBI" id="CHEBI:30616"/>
        <dbReference type="ChEBI" id="CHEBI:83421"/>
        <dbReference type="ChEBI" id="CHEBI:456216"/>
        <dbReference type="EC" id="2.7.11.1"/>
    </reaction>
</comment>
<feature type="compositionally biased region" description="Basic and acidic residues" evidence="9">
    <location>
        <begin position="1"/>
        <end position="19"/>
    </location>
</feature>
<keyword evidence="4" id="KW-0547">Nucleotide-binding</keyword>
<comment type="catalytic activity">
    <reaction evidence="7">
        <text>L-threonyl-[protein] + ATP = O-phospho-L-threonyl-[protein] + ADP + H(+)</text>
        <dbReference type="Rhea" id="RHEA:46608"/>
        <dbReference type="Rhea" id="RHEA-COMP:11060"/>
        <dbReference type="Rhea" id="RHEA-COMP:11605"/>
        <dbReference type="ChEBI" id="CHEBI:15378"/>
        <dbReference type="ChEBI" id="CHEBI:30013"/>
        <dbReference type="ChEBI" id="CHEBI:30616"/>
        <dbReference type="ChEBI" id="CHEBI:61977"/>
        <dbReference type="ChEBI" id="CHEBI:456216"/>
        <dbReference type="EC" id="2.7.11.1"/>
    </reaction>
</comment>
<proteinExistence type="predicted"/>
<evidence type="ECO:0000256" key="5">
    <source>
        <dbReference type="ARBA" id="ARBA00022777"/>
    </source>
</evidence>
<organism evidence="11 12">
    <name type="scientific">Vibrio vulnificus</name>
    <dbReference type="NCBI Taxonomy" id="672"/>
    <lineage>
        <taxon>Bacteria</taxon>
        <taxon>Pseudomonadati</taxon>
        <taxon>Pseudomonadota</taxon>
        <taxon>Gammaproteobacteria</taxon>
        <taxon>Vibrionales</taxon>
        <taxon>Vibrionaceae</taxon>
        <taxon>Vibrio</taxon>
    </lineage>
</organism>
<accession>A0A2S3R7N2</accession>
<evidence type="ECO:0000256" key="2">
    <source>
        <dbReference type="ARBA" id="ARBA00022527"/>
    </source>
</evidence>
<evidence type="ECO:0000313" key="12">
    <source>
        <dbReference type="Proteomes" id="UP000237466"/>
    </source>
</evidence>
<evidence type="ECO:0000256" key="7">
    <source>
        <dbReference type="ARBA" id="ARBA00047899"/>
    </source>
</evidence>